<organism evidence="5 6">
    <name type="scientific">Plakobranchus ocellatus</name>
    <dbReference type="NCBI Taxonomy" id="259542"/>
    <lineage>
        <taxon>Eukaryota</taxon>
        <taxon>Metazoa</taxon>
        <taxon>Spiralia</taxon>
        <taxon>Lophotrochozoa</taxon>
        <taxon>Mollusca</taxon>
        <taxon>Gastropoda</taxon>
        <taxon>Heterobranchia</taxon>
        <taxon>Euthyneura</taxon>
        <taxon>Panpulmonata</taxon>
        <taxon>Sacoglossa</taxon>
        <taxon>Placobranchoidea</taxon>
        <taxon>Plakobranchidae</taxon>
        <taxon>Plakobranchus</taxon>
    </lineage>
</organism>
<dbReference type="InterPro" id="IPR001298">
    <property type="entry name" value="Filamin/ABP280_rpt"/>
</dbReference>
<dbReference type="SUPFAM" id="SSF47576">
    <property type="entry name" value="Calponin-homology domain, CH-domain"/>
    <property type="match status" value="1"/>
</dbReference>
<dbReference type="Proteomes" id="UP000735302">
    <property type="component" value="Unassembled WGS sequence"/>
</dbReference>
<dbReference type="Pfam" id="PF00630">
    <property type="entry name" value="Filamin"/>
    <property type="match status" value="1"/>
</dbReference>
<dbReference type="PANTHER" id="PTHR38537">
    <property type="entry name" value="JITTERBUG, ISOFORM N"/>
    <property type="match status" value="1"/>
</dbReference>
<sequence length="383" mass="42881">MQNKQLLLCRVFAVTGLIAEDDRRKRQLLSWVKSMLPWIGEEDLFDFTASWQDGIVLCALVETLSPGACPRFNLLKPHHRVNNCRLGITLAQKYLQVAQVPLSPEEMAIADEGCEVKICHLVQLLKWKYQKQGSKPTPFSSASVEEPAPCKCYARGTGLRAGIYNKERIVSMYASSISRYGNNVISASASALSEDDGRTKVIEDGAGHSFIRQRCLDEDTGHLVIPFDYQCVGEGRFLVSYIPRSAGTHRITVLQQDAHVQGSPFEVKVRKVDFQRTRFLVVSDWVSGGSSGKAIYYQIRGLRFESQSGSSQFAIAPLCPSNTKWVSDWVSSWNLVIKPRVVPLDMLQTIEEKPKDSLKPSSAAPEKLRVRIHLFLDATYLNS</sequence>
<dbReference type="Gene3D" id="1.10.418.10">
    <property type="entry name" value="Calponin-like domain"/>
    <property type="match status" value="1"/>
</dbReference>
<evidence type="ECO:0000259" key="4">
    <source>
        <dbReference type="PROSITE" id="PS50021"/>
    </source>
</evidence>
<dbReference type="SUPFAM" id="SSF81296">
    <property type="entry name" value="E set domains"/>
    <property type="match status" value="1"/>
</dbReference>
<keyword evidence="6" id="KW-1185">Reference proteome</keyword>
<dbReference type="SMART" id="SM00033">
    <property type="entry name" value="CH"/>
    <property type="match status" value="1"/>
</dbReference>
<reference evidence="5 6" key="1">
    <citation type="journal article" date="2021" name="Elife">
        <title>Chloroplast acquisition without the gene transfer in kleptoplastic sea slugs, Plakobranchus ocellatus.</title>
        <authorList>
            <person name="Maeda T."/>
            <person name="Takahashi S."/>
            <person name="Yoshida T."/>
            <person name="Shimamura S."/>
            <person name="Takaki Y."/>
            <person name="Nagai Y."/>
            <person name="Toyoda A."/>
            <person name="Suzuki Y."/>
            <person name="Arimoto A."/>
            <person name="Ishii H."/>
            <person name="Satoh N."/>
            <person name="Nishiyama T."/>
            <person name="Hasebe M."/>
            <person name="Maruyama T."/>
            <person name="Minagawa J."/>
            <person name="Obokata J."/>
            <person name="Shigenobu S."/>
        </authorList>
    </citation>
    <scope>NUCLEOTIDE SEQUENCE [LARGE SCALE GENOMIC DNA]</scope>
</reference>
<dbReference type="SMART" id="SM00557">
    <property type="entry name" value="IG_FLMN"/>
    <property type="match status" value="1"/>
</dbReference>
<dbReference type="PROSITE" id="PS50021">
    <property type="entry name" value="CH"/>
    <property type="match status" value="1"/>
</dbReference>
<protein>
    <submittedName>
        <fullName evidence="5">Filamin-c</fullName>
    </submittedName>
</protein>
<dbReference type="Pfam" id="PF00307">
    <property type="entry name" value="CH"/>
    <property type="match status" value="1"/>
</dbReference>
<feature type="repeat" description="Filamin" evidence="3">
    <location>
        <begin position="144"/>
        <end position="269"/>
    </location>
</feature>
<dbReference type="Gene3D" id="2.60.40.10">
    <property type="entry name" value="Immunoglobulins"/>
    <property type="match status" value="1"/>
</dbReference>
<dbReference type="GO" id="GO:0030036">
    <property type="term" value="P:actin cytoskeleton organization"/>
    <property type="evidence" value="ECO:0007669"/>
    <property type="project" value="InterPro"/>
</dbReference>
<dbReference type="InterPro" id="IPR044801">
    <property type="entry name" value="Filamin"/>
</dbReference>
<accession>A0AAV4C1M7</accession>
<dbReference type="AlphaFoldDB" id="A0AAV4C1M7"/>
<dbReference type="PANTHER" id="PTHR38537:SF8">
    <property type="entry name" value="FILAMIN-A"/>
    <property type="match status" value="1"/>
</dbReference>
<dbReference type="InterPro" id="IPR036872">
    <property type="entry name" value="CH_dom_sf"/>
</dbReference>
<comment type="caution">
    <text evidence="5">The sequence shown here is derived from an EMBL/GenBank/DDBJ whole genome shotgun (WGS) entry which is preliminary data.</text>
</comment>
<feature type="domain" description="Calponin-homology (CH)" evidence="4">
    <location>
        <begin position="22"/>
        <end position="130"/>
    </location>
</feature>
<gene>
    <name evidence="5" type="ORF">PoB_005306500</name>
</gene>
<evidence type="ECO:0000256" key="3">
    <source>
        <dbReference type="PROSITE-ProRule" id="PRU00087"/>
    </source>
</evidence>
<comment type="similarity">
    <text evidence="1">Belongs to the filamin family.</text>
</comment>
<dbReference type="InterPro" id="IPR017868">
    <property type="entry name" value="Filamin/ABP280_repeat-like"/>
</dbReference>
<keyword evidence="2" id="KW-0677">Repeat</keyword>
<dbReference type="InterPro" id="IPR013783">
    <property type="entry name" value="Ig-like_fold"/>
</dbReference>
<evidence type="ECO:0000313" key="6">
    <source>
        <dbReference type="Proteomes" id="UP000735302"/>
    </source>
</evidence>
<evidence type="ECO:0000256" key="2">
    <source>
        <dbReference type="ARBA" id="ARBA00022737"/>
    </source>
</evidence>
<dbReference type="PROSITE" id="PS50194">
    <property type="entry name" value="FILAMIN_REPEAT"/>
    <property type="match status" value="1"/>
</dbReference>
<evidence type="ECO:0000313" key="5">
    <source>
        <dbReference type="EMBL" id="GFO26560.1"/>
    </source>
</evidence>
<proteinExistence type="inferred from homology"/>
<evidence type="ECO:0000256" key="1">
    <source>
        <dbReference type="ARBA" id="ARBA00009238"/>
    </source>
</evidence>
<dbReference type="EMBL" id="BLXT01005846">
    <property type="protein sequence ID" value="GFO26560.1"/>
    <property type="molecule type" value="Genomic_DNA"/>
</dbReference>
<dbReference type="InterPro" id="IPR014756">
    <property type="entry name" value="Ig_E-set"/>
</dbReference>
<dbReference type="GO" id="GO:0051015">
    <property type="term" value="F:actin filament binding"/>
    <property type="evidence" value="ECO:0007669"/>
    <property type="project" value="InterPro"/>
</dbReference>
<name>A0AAV4C1M7_9GAST</name>
<dbReference type="InterPro" id="IPR001715">
    <property type="entry name" value="CH_dom"/>
</dbReference>